<accession>A0A0C2WWF5</accession>
<dbReference type="GO" id="GO:0016787">
    <property type="term" value="F:hydrolase activity"/>
    <property type="evidence" value="ECO:0007669"/>
    <property type="project" value="UniProtKB-KW"/>
</dbReference>
<dbReference type="InterPro" id="IPR013094">
    <property type="entry name" value="AB_hydrolase_3"/>
</dbReference>
<keyword evidence="1" id="KW-0378">Hydrolase</keyword>
<dbReference type="PANTHER" id="PTHR48081:SF31">
    <property type="entry name" value="STERYL ACETYL HYDROLASE MUG81-RELATED"/>
    <property type="match status" value="1"/>
</dbReference>
<evidence type="ECO:0000313" key="4">
    <source>
        <dbReference type="Proteomes" id="UP000054549"/>
    </source>
</evidence>
<protein>
    <recommendedName>
        <fullName evidence="2">Alpha/beta hydrolase fold-3 domain-containing protein</fullName>
    </recommendedName>
</protein>
<feature type="domain" description="Alpha/beta hydrolase fold-3" evidence="2">
    <location>
        <begin position="157"/>
        <end position="347"/>
    </location>
</feature>
<dbReference type="STRING" id="946122.A0A0C2WWF5"/>
<keyword evidence="4" id="KW-1185">Reference proteome</keyword>
<dbReference type="Pfam" id="PF07859">
    <property type="entry name" value="Abhydrolase_3"/>
    <property type="match status" value="1"/>
</dbReference>
<organism evidence="3 4">
    <name type="scientific">Amanita muscaria (strain Koide BX008)</name>
    <dbReference type="NCBI Taxonomy" id="946122"/>
    <lineage>
        <taxon>Eukaryota</taxon>
        <taxon>Fungi</taxon>
        <taxon>Dikarya</taxon>
        <taxon>Basidiomycota</taxon>
        <taxon>Agaricomycotina</taxon>
        <taxon>Agaricomycetes</taxon>
        <taxon>Agaricomycetidae</taxon>
        <taxon>Agaricales</taxon>
        <taxon>Pluteineae</taxon>
        <taxon>Amanitaceae</taxon>
        <taxon>Amanita</taxon>
    </lineage>
</organism>
<dbReference type="HOGENOM" id="CLU_042179_2_1_1"/>
<dbReference type="InterPro" id="IPR050300">
    <property type="entry name" value="GDXG_lipolytic_enzyme"/>
</dbReference>
<dbReference type="SUPFAM" id="SSF53474">
    <property type="entry name" value="alpha/beta-Hydrolases"/>
    <property type="match status" value="1"/>
</dbReference>
<reference evidence="3 4" key="1">
    <citation type="submission" date="2014-04" db="EMBL/GenBank/DDBJ databases">
        <title>Evolutionary Origins and Diversification of the Mycorrhizal Mutualists.</title>
        <authorList>
            <consortium name="DOE Joint Genome Institute"/>
            <consortium name="Mycorrhizal Genomics Consortium"/>
            <person name="Kohler A."/>
            <person name="Kuo A."/>
            <person name="Nagy L.G."/>
            <person name="Floudas D."/>
            <person name="Copeland A."/>
            <person name="Barry K.W."/>
            <person name="Cichocki N."/>
            <person name="Veneault-Fourrey C."/>
            <person name="LaButti K."/>
            <person name="Lindquist E.A."/>
            <person name="Lipzen A."/>
            <person name="Lundell T."/>
            <person name="Morin E."/>
            <person name="Murat C."/>
            <person name="Riley R."/>
            <person name="Ohm R."/>
            <person name="Sun H."/>
            <person name="Tunlid A."/>
            <person name="Henrissat B."/>
            <person name="Grigoriev I.V."/>
            <person name="Hibbett D.S."/>
            <person name="Martin F."/>
        </authorList>
    </citation>
    <scope>NUCLEOTIDE SEQUENCE [LARGE SCALE GENOMIC DNA]</scope>
    <source>
        <strain evidence="3 4">Koide BX008</strain>
    </source>
</reference>
<evidence type="ECO:0000313" key="3">
    <source>
        <dbReference type="EMBL" id="KIL60683.1"/>
    </source>
</evidence>
<dbReference type="AlphaFoldDB" id="A0A0C2WWF5"/>
<dbReference type="PANTHER" id="PTHR48081">
    <property type="entry name" value="AB HYDROLASE SUPERFAMILY PROTEIN C4A8.06C"/>
    <property type="match status" value="1"/>
</dbReference>
<gene>
    <name evidence="3" type="ORF">M378DRAFT_83469</name>
</gene>
<dbReference type="Gene3D" id="3.40.50.1820">
    <property type="entry name" value="alpha/beta hydrolase"/>
    <property type="match status" value="1"/>
</dbReference>
<proteinExistence type="predicted"/>
<dbReference type="InParanoid" id="A0A0C2WWF5"/>
<dbReference type="Proteomes" id="UP000054549">
    <property type="component" value="Unassembled WGS sequence"/>
</dbReference>
<dbReference type="OrthoDB" id="2152029at2759"/>
<dbReference type="FunCoup" id="A0A0C2WWF5">
    <property type="interactions" value="19"/>
</dbReference>
<evidence type="ECO:0000256" key="1">
    <source>
        <dbReference type="ARBA" id="ARBA00022801"/>
    </source>
</evidence>
<evidence type="ECO:0000259" key="2">
    <source>
        <dbReference type="Pfam" id="PF07859"/>
    </source>
</evidence>
<sequence length="375" mass="42052">MPVVESKRSYAQVTAWEKAVAKGHMLLLPVVILWNLCTRYFRADAREKSIARLVKDVSLRHKTNLSTPQLQYVLSRTDDAYKTWAKENGMSVVEDDLGDNAKLYWLGDKKAKNVILYLHGEFYSTQDADHFGGAFLFSMVEHSLPFWKYVQEELGKKNCDVRVAILGYSLIPEATFPIPLKQTVLAIQHLLATGISPQNIQLGGDSAGGALILQLLSHALHPYESVPALKLSAPLRGACLISPCVQVSDIARFPSCKLGKDVLSEATTLRWAQELLDSGLPEGATPYVQALKAPDSWFQDIRSVVERVFVTTGQFDVLRDQIVEFKSIIEKHHPDFKYVLQENGVHDGPFFDFITEEPEISQLTLDIVEWYASGF</sequence>
<dbReference type="EMBL" id="KN818295">
    <property type="protein sequence ID" value="KIL60683.1"/>
    <property type="molecule type" value="Genomic_DNA"/>
</dbReference>
<name>A0A0C2WWF5_AMAMK</name>
<dbReference type="InterPro" id="IPR029058">
    <property type="entry name" value="AB_hydrolase_fold"/>
</dbReference>